<keyword evidence="7" id="KW-1185">Reference proteome</keyword>
<gene>
    <name evidence="6" type="ORF">EV137_7413</name>
</gene>
<dbReference type="SMART" id="SM00419">
    <property type="entry name" value="HTH_CRP"/>
    <property type="match status" value="1"/>
</dbReference>
<dbReference type="InterPro" id="IPR014710">
    <property type="entry name" value="RmlC-like_jellyroll"/>
</dbReference>
<keyword evidence="1" id="KW-0805">Transcription regulation</keyword>
<dbReference type="Gene3D" id="2.60.120.10">
    <property type="entry name" value="Jelly Rolls"/>
    <property type="match status" value="1"/>
</dbReference>
<dbReference type="PROSITE" id="PS51063">
    <property type="entry name" value="HTH_CRP_2"/>
    <property type="match status" value="1"/>
</dbReference>
<feature type="domain" description="HTH crp-type" evidence="5">
    <location>
        <begin position="143"/>
        <end position="213"/>
    </location>
</feature>
<evidence type="ECO:0000256" key="2">
    <source>
        <dbReference type="ARBA" id="ARBA00023125"/>
    </source>
</evidence>
<dbReference type="RefSeq" id="WP_166680124.1">
    <property type="nucleotide sequence ID" value="NZ_SODU01000005.1"/>
</dbReference>
<dbReference type="InterPro" id="IPR012318">
    <property type="entry name" value="HTH_CRP"/>
</dbReference>
<evidence type="ECO:0000256" key="3">
    <source>
        <dbReference type="ARBA" id="ARBA00023163"/>
    </source>
</evidence>
<keyword evidence="2" id="KW-0238">DNA-binding</keyword>
<dbReference type="PROSITE" id="PS50042">
    <property type="entry name" value="CNMP_BINDING_3"/>
    <property type="match status" value="1"/>
</dbReference>
<organism evidence="6 7">
    <name type="scientific">Kribbella pratensis</name>
    <dbReference type="NCBI Taxonomy" id="2512112"/>
    <lineage>
        <taxon>Bacteria</taxon>
        <taxon>Bacillati</taxon>
        <taxon>Actinomycetota</taxon>
        <taxon>Actinomycetes</taxon>
        <taxon>Propionibacteriales</taxon>
        <taxon>Kribbellaceae</taxon>
        <taxon>Kribbella</taxon>
    </lineage>
</organism>
<evidence type="ECO:0000313" key="6">
    <source>
        <dbReference type="EMBL" id="TDW81409.1"/>
    </source>
</evidence>
<proteinExistence type="predicted"/>
<dbReference type="SUPFAM" id="SSF51206">
    <property type="entry name" value="cAMP-binding domain-like"/>
    <property type="match status" value="1"/>
</dbReference>
<sequence>MIGLGSLQTFQDLIGATLWRELLRRGSLRSFHPGRTILRQGDPGGFVFALEHGRVKLLARAEDGAELMLTVRGSGHLIGELAGDASGRRTASVETIDRCTAHYLGRSDFDRFVDEHHLRDVLHQYQRIKFDQAVNRQVELAHRPAVRRIARLLHDVVLAAPPGLPNPERIPFTQEELSSSLGMARSTVADQLGKLRAAGALAPGPQLVVADLARLGEWAAR</sequence>
<dbReference type="SUPFAM" id="SSF46785">
    <property type="entry name" value="Winged helix' DNA-binding domain"/>
    <property type="match status" value="1"/>
</dbReference>
<feature type="domain" description="Cyclic nucleotide-binding" evidence="4">
    <location>
        <begin position="29"/>
        <end position="113"/>
    </location>
</feature>
<reference evidence="6 7" key="1">
    <citation type="submission" date="2019-03" db="EMBL/GenBank/DDBJ databases">
        <title>Genomic Encyclopedia of Type Strains, Phase III (KMG-III): the genomes of soil and plant-associated and newly described type strains.</title>
        <authorList>
            <person name="Whitman W."/>
        </authorList>
    </citation>
    <scope>NUCLEOTIDE SEQUENCE [LARGE SCALE GENOMIC DNA]</scope>
    <source>
        <strain evidence="6 7">VKMAc-2574</strain>
    </source>
</reference>
<dbReference type="EMBL" id="SODU01000005">
    <property type="protein sequence ID" value="TDW81409.1"/>
    <property type="molecule type" value="Genomic_DNA"/>
</dbReference>
<dbReference type="PANTHER" id="PTHR24567">
    <property type="entry name" value="CRP FAMILY TRANSCRIPTIONAL REGULATORY PROTEIN"/>
    <property type="match status" value="1"/>
</dbReference>
<dbReference type="PANTHER" id="PTHR24567:SF74">
    <property type="entry name" value="HTH-TYPE TRANSCRIPTIONAL REGULATOR ARCR"/>
    <property type="match status" value="1"/>
</dbReference>
<dbReference type="InterPro" id="IPR036390">
    <property type="entry name" value="WH_DNA-bd_sf"/>
</dbReference>
<dbReference type="CDD" id="cd00038">
    <property type="entry name" value="CAP_ED"/>
    <property type="match status" value="1"/>
</dbReference>
<evidence type="ECO:0000313" key="7">
    <source>
        <dbReference type="Proteomes" id="UP000295060"/>
    </source>
</evidence>
<name>A0ABY2F4D7_9ACTN</name>
<dbReference type="Pfam" id="PF00027">
    <property type="entry name" value="cNMP_binding"/>
    <property type="match status" value="1"/>
</dbReference>
<dbReference type="InterPro" id="IPR000595">
    <property type="entry name" value="cNMP-bd_dom"/>
</dbReference>
<evidence type="ECO:0000259" key="4">
    <source>
        <dbReference type="PROSITE" id="PS50042"/>
    </source>
</evidence>
<dbReference type="Proteomes" id="UP000295060">
    <property type="component" value="Unassembled WGS sequence"/>
</dbReference>
<protein>
    <submittedName>
        <fullName evidence="6">CRP-like cAMP-binding protein</fullName>
    </submittedName>
</protein>
<dbReference type="Pfam" id="PF13545">
    <property type="entry name" value="HTH_Crp_2"/>
    <property type="match status" value="1"/>
</dbReference>
<dbReference type="SMART" id="SM00100">
    <property type="entry name" value="cNMP"/>
    <property type="match status" value="1"/>
</dbReference>
<evidence type="ECO:0000259" key="5">
    <source>
        <dbReference type="PROSITE" id="PS51063"/>
    </source>
</evidence>
<dbReference type="InterPro" id="IPR018490">
    <property type="entry name" value="cNMP-bd_dom_sf"/>
</dbReference>
<accession>A0ABY2F4D7</accession>
<evidence type="ECO:0000256" key="1">
    <source>
        <dbReference type="ARBA" id="ARBA00023015"/>
    </source>
</evidence>
<keyword evidence="3" id="KW-0804">Transcription</keyword>
<comment type="caution">
    <text evidence="6">The sequence shown here is derived from an EMBL/GenBank/DDBJ whole genome shotgun (WGS) entry which is preliminary data.</text>
</comment>
<dbReference type="InterPro" id="IPR050397">
    <property type="entry name" value="Env_Response_Regulators"/>
</dbReference>